<reference evidence="2" key="1">
    <citation type="journal article" date="2014" name="Int. J. Syst. Evol. Microbiol.">
        <title>Complete genome sequence of Corynebacterium casei LMG S-19264T (=DSM 44701T), isolated from a smear-ripened cheese.</title>
        <authorList>
            <consortium name="US DOE Joint Genome Institute (JGI-PGF)"/>
            <person name="Walter F."/>
            <person name="Albersmeier A."/>
            <person name="Kalinowski J."/>
            <person name="Ruckert C."/>
        </authorList>
    </citation>
    <scope>NUCLEOTIDE SEQUENCE</scope>
    <source>
        <strain evidence="2">JCM 4714</strain>
    </source>
</reference>
<dbReference type="AlphaFoldDB" id="A0A919D5X2"/>
<protein>
    <submittedName>
        <fullName evidence="2">Uncharacterized protein</fullName>
    </submittedName>
</protein>
<dbReference type="EMBL" id="BMVG01000013">
    <property type="protein sequence ID" value="GHE07367.1"/>
    <property type="molecule type" value="Genomic_DNA"/>
</dbReference>
<feature type="region of interest" description="Disordered" evidence="1">
    <location>
        <begin position="63"/>
        <end position="87"/>
    </location>
</feature>
<keyword evidence="3" id="KW-1185">Reference proteome</keyword>
<proteinExistence type="predicted"/>
<organism evidence="2 3">
    <name type="scientific">Streptomyces alanosinicus</name>
    <dbReference type="NCBI Taxonomy" id="68171"/>
    <lineage>
        <taxon>Bacteria</taxon>
        <taxon>Bacillati</taxon>
        <taxon>Actinomycetota</taxon>
        <taxon>Actinomycetes</taxon>
        <taxon>Kitasatosporales</taxon>
        <taxon>Streptomycetaceae</taxon>
        <taxon>Streptomyces</taxon>
    </lineage>
</organism>
<name>A0A919D5X2_9ACTN</name>
<evidence type="ECO:0000256" key="1">
    <source>
        <dbReference type="SAM" id="MobiDB-lite"/>
    </source>
</evidence>
<reference evidence="2" key="2">
    <citation type="submission" date="2020-09" db="EMBL/GenBank/DDBJ databases">
        <authorList>
            <person name="Sun Q."/>
            <person name="Ohkuma M."/>
        </authorList>
    </citation>
    <scope>NUCLEOTIDE SEQUENCE</scope>
    <source>
        <strain evidence="2">JCM 4714</strain>
    </source>
</reference>
<comment type="caution">
    <text evidence="2">The sequence shown here is derived from an EMBL/GenBank/DDBJ whole genome shotgun (WGS) entry which is preliminary data.</text>
</comment>
<accession>A0A919D5X2</accession>
<evidence type="ECO:0000313" key="2">
    <source>
        <dbReference type="EMBL" id="GHE07367.1"/>
    </source>
</evidence>
<evidence type="ECO:0000313" key="3">
    <source>
        <dbReference type="Proteomes" id="UP000655443"/>
    </source>
</evidence>
<feature type="compositionally biased region" description="Basic and acidic residues" evidence="1">
    <location>
        <begin position="70"/>
        <end position="79"/>
    </location>
</feature>
<sequence>MAHELSAAAAALAARCEPRVNELARRMARDVLEQLRGYAELPAGVKDMEIAATARHGMRLFLRGAGGSRPRRDEQEYFRDAPPSAPRKACRCAFCCARTPWARRSCSARCARPPVPRSGTP</sequence>
<dbReference type="Proteomes" id="UP000655443">
    <property type="component" value="Unassembled WGS sequence"/>
</dbReference>
<gene>
    <name evidence="2" type="ORF">GCM10010339_52180</name>
</gene>